<accession>A0A2G8RYF9</accession>
<dbReference type="Pfam" id="PF20149">
    <property type="entry name" value="DUF6532"/>
    <property type="match status" value="1"/>
</dbReference>
<dbReference type="STRING" id="1077348.A0A2G8RYF9"/>
<evidence type="ECO:0000313" key="3">
    <source>
        <dbReference type="EMBL" id="PIL26550.1"/>
    </source>
</evidence>
<dbReference type="OrthoDB" id="3214739at2759"/>
<comment type="caution">
    <text evidence="3">The sequence shown here is derived from an EMBL/GenBank/DDBJ whole genome shotgun (WGS) entry which is preliminary data.</text>
</comment>
<name>A0A2G8RYF9_9APHY</name>
<reference evidence="3 4" key="1">
    <citation type="journal article" date="2015" name="Sci. Rep.">
        <title>Chromosome-level genome map provides insights into diverse defense mechanisms in the medicinal fungus Ganoderma sinense.</title>
        <authorList>
            <person name="Zhu Y."/>
            <person name="Xu J."/>
            <person name="Sun C."/>
            <person name="Zhou S."/>
            <person name="Xu H."/>
            <person name="Nelson D.R."/>
            <person name="Qian J."/>
            <person name="Song J."/>
            <person name="Luo H."/>
            <person name="Xiang L."/>
            <person name="Li Y."/>
            <person name="Xu Z."/>
            <person name="Ji A."/>
            <person name="Wang L."/>
            <person name="Lu S."/>
            <person name="Hayward A."/>
            <person name="Sun W."/>
            <person name="Li X."/>
            <person name="Schwartz D.C."/>
            <person name="Wang Y."/>
            <person name="Chen S."/>
        </authorList>
    </citation>
    <scope>NUCLEOTIDE SEQUENCE [LARGE SCALE GENOMIC DNA]</scope>
    <source>
        <strain evidence="3 4">ZZ0214-1</strain>
    </source>
</reference>
<dbReference type="Proteomes" id="UP000230002">
    <property type="component" value="Unassembled WGS sequence"/>
</dbReference>
<feature type="domain" description="DUF6532" evidence="2">
    <location>
        <begin position="152"/>
        <end position="328"/>
    </location>
</feature>
<evidence type="ECO:0000256" key="1">
    <source>
        <dbReference type="SAM" id="MobiDB-lite"/>
    </source>
</evidence>
<dbReference type="EMBL" id="AYKW01000045">
    <property type="protein sequence ID" value="PIL26550.1"/>
    <property type="molecule type" value="Genomic_DNA"/>
</dbReference>
<sequence>MDEISGCADVHPPVLRRKQPKKADDQVDFKRMMELAEEQAACAGKTERSTSKASHRRQLEQPVWKAPESALPDDTEDDMEPWSPVEYYIPAPDDPHWEENRGTSAAVDLDEGTGPVQARAYDIKPPATPGGVLSLKEQDAHIQDMIRHTFLRVESNLVFKNGFPDAVGRARFVYEAMRESAKELAYGALDRLLGTDQSFARTLASIPNQRISTFRSNIKKNADSTVGAFYGVQQVPGQAGETADKVEWTFDHLKYIYPLVLEPADKRSAAWAKPYQNPAVASMLRTCFFTGATAVGNRDAARFVSSRLDWEDELEIPMPMLALVGAAV</sequence>
<evidence type="ECO:0000313" key="4">
    <source>
        <dbReference type="Proteomes" id="UP000230002"/>
    </source>
</evidence>
<feature type="region of interest" description="Disordered" evidence="1">
    <location>
        <begin position="1"/>
        <end position="25"/>
    </location>
</feature>
<evidence type="ECO:0000259" key="2">
    <source>
        <dbReference type="Pfam" id="PF20149"/>
    </source>
</evidence>
<proteinExistence type="predicted"/>
<feature type="region of interest" description="Disordered" evidence="1">
    <location>
        <begin position="40"/>
        <end position="79"/>
    </location>
</feature>
<gene>
    <name evidence="3" type="ORF">GSI_12308</name>
</gene>
<dbReference type="AlphaFoldDB" id="A0A2G8RYF9"/>
<protein>
    <recommendedName>
        <fullName evidence="2">DUF6532 domain-containing protein</fullName>
    </recommendedName>
</protein>
<keyword evidence="4" id="KW-1185">Reference proteome</keyword>
<dbReference type="InterPro" id="IPR045341">
    <property type="entry name" value="DUF6532"/>
</dbReference>
<organism evidence="3 4">
    <name type="scientific">Ganoderma sinense ZZ0214-1</name>
    <dbReference type="NCBI Taxonomy" id="1077348"/>
    <lineage>
        <taxon>Eukaryota</taxon>
        <taxon>Fungi</taxon>
        <taxon>Dikarya</taxon>
        <taxon>Basidiomycota</taxon>
        <taxon>Agaricomycotina</taxon>
        <taxon>Agaricomycetes</taxon>
        <taxon>Polyporales</taxon>
        <taxon>Polyporaceae</taxon>
        <taxon>Ganoderma</taxon>
    </lineage>
</organism>